<dbReference type="SUPFAM" id="SSF74650">
    <property type="entry name" value="Galactose mutarotase-like"/>
    <property type="match status" value="1"/>
</dbReference>
<dbReference type="Gene3D" id="2.60.40.1760">
    <property type="entry name" value="glycosyl hydrolase (family 31)"/>
    <property type="match status" value="1"/>
</dbReference>
<evidence type="ECO:0000256" key="1">
    <source>
        <dbReference type="ARBA" id="ARBA00005594"/>
    </source>
</evidence>
<dbReference type="SUPFAM" id="SSF51011">
    <property type="entry name" value="Glycosyl hydrolase domain"/>
    <property type="match status" value="1"/>
</dbReference>
<dbReference type="CDD" id="cd07962">
    <property type="entry name" value="Anticodon_Ia_Val"/>
    <property type="match status" value="1"/>
</dbReference>
<comment type="similarity">
    <text evidence="2">Belongs to the glycosyl hydrolase 31 family.</text>
</comment>
<dbReference type="InterPro" id="IPR048395">
    <property type="entry name" value="Glyco_hydro_31_C"/>
</dbReference>
<dbReference type="GO" id="GO:0002161">
    <property type="term" value="F:aminoacyl-tRNA deacylase activity"/>
    <property type="evidence" value="ECO:0007669"/>
    <property type="project" value="InterPro"/>
</dbReference>
<dbReference type="InterPro" id="IPR002303">
    <property type="entry name" value="Valyl-tRNA_ligase"/>
</dbReference>
<dbReference type="Proteomes" id="UP001497472">
    <property type="component" value="Unassembled WGS sequence"/>
</dbReference>
<comment type="caution">
    <text evidence="18">The sequence shown here is derived from an EMBL/GenBank/DDBJ whole genome shotgun (WGS) entry which is preliminary data.</text>
</comment>
<dbReference type="Gene3D" id="3.90.740.10">
    <property type="entry name" value="Valyl/Leucyl/Isoleucyl-tRNA synthetase, editing domain"/>
    <property type="match status" value="1"/>
</dbReference>
<keyword evidence="9" id="KW-0030">Aminoacyl-tRNA synthetase</keyword>
<evidence type="ECO:0000256" key="5">
    <source>
        <dbReference type="ARBA" id="ARBA00022741"/>
    </source>
</evidence>
<name>A0AAV1JIT6_9NEOP</name>
<dbReference type="EMBL" id="CAVLEF010000011">
    <property type="protein sequence ID" value="CAK1549385.1"/>
    <property type="molecule type" value="Genomic_DNA"/>
</dbReference>
<keyword evidence="5" id="KW-0547">Nucleotide-binding</keyword>
<feature type="domain" description="Glycosyl hydrolase family 31 C-terminal" evidence="17">
    <location>
        <begin position="1589"/>
        <end position="1678"/>
    </location>
</feature>
<accession>A0AAV1JIT6</accession>
<feature type="domain" description="Glycoside hydrolase family 31 N-terminal" evidence="16">
    <location>
        <begin position="974"/>
        <end position="1181"/>
    </location>
</feature>
<evidence type="ECO:0000259" key="13">
    <source>
        <dbReference type="Pfam" id="PF00133"/>
    </source>
</evidence>
<organism evidence="18 19">
    <name type="scientific">Leptosia nina</name>
    <dbReference type="NCBI Taxonomy" id="320188"/>
    <lineage>
        <taxon>Eukaryota</taxon>
        <taxon>Metazoa</taxon>
        <taxon>Ecdysozoa</taxon>
        <taxon>Arthropoda</taxon>
        <taxon>Hexapoda</taxon>
        <taxon>Insecta</taxon>
        <taxon>Pterygota</taxon>
        <taxon>Neoptera</taxon>
        <taxon>Endopterygota</taxon>
        <taxon>Lepidoptera</taxon>
        <taxon>Glossata</taxon>
        <taxon>Ditrysia</taxon>
        <taxon>Papilionoidea</taxon>
        <taxon>Pieridae</taxon>
        <taxon>Pierinae</taxon>
        <taxon>Leptosia</taxon>
    </lineage>
</organism>
<dbReference type="NCBIfam" id="NF004349">
    <property type="entry name" value="PRK05729.1"/>
    <property type="match status" value="1"/>
</dbReference>
<dbReference type="GO" id="GO:0004832">
    <property type="term" value="F:valine-tRNA ligase activity"/>
    <property type="evidence" value="ECO:0007669"/>
    <property type="project" value="UniProtKB-EC"/>
</dbReference>
<dbReference type="InterPro" id="IPR000322">
    <property type="entry name" value="Glyco_hydro_31_TIM"/>
</dbReference>
<dbReference type="EC" id="6.1.1.9" evidence="3"/>
<dbReference type="NCBIfam" id="TIGR00422">
    <property type="entry name" value="valS"/>
    <property type="match status" value="1"/>
</dbReference>
<proteinExistence type="inferred from homology"/>
<evidence type="ECO:0000256" key="12">
    <source>
        <dbReference type="ARBA" id="ARBA00047552"/>
    </source>
</evidence>
<sequence>MIRKHRQLITYYNTRLSSTSRIVPGETLSCTAYKPSIVEKDKYEKWERSKRFEADVGNNKPVFSMVLPPPNVTGKLHLGHALSCTIQDVIARRKRSMGYNVMWLPGTDHAGIATQGVVEKYLLTKQNTSKHSLGKDKFINEVWKWKDKHGNNICNQLRVLGSSLDWSREVFTMNENHTDAVTSAFINLFHKGLIYRKKELVNWCNALKSTVSDIEVDNIPITEVTERMLPGYAKPVKFGLIYNFAYKVYNSDEEIVVSTTMLETMLGDTAVAVHPDDERYKHLQGKRVVHPFKDATIPIISDTFVDMDFGTGAVKITPAHSRIDYTIAKHHKLPLLQVIDENGCMQNAGKYNSMKKYDCREVLVKDLNDIGLLKSVSKHQMSLPICSRTGDVIEYLPKEQWFLACQSLNERAAKVVEKGDLKIRPENFIKQWQNWTSDSRDWCISRQLWWGHQVPAYKCSKDKNFVWIAATNETTAKVEASKFLRALPDDIIVERDTDVLDTWFSSAIYPFASLGWPETKHIDYKTFYPLNLMVTGHDILGFWVHRMVMLGLELTDKLPFNDVLLHGIICDSKGAKMSKSKGNVIDPIDVINGISLDGLKEKSFKMFEDGVLSKEELNKSLAYHKSNFASTNGIPECGVDALRFTLLSQDVKSHFVNFDVHQCNANKLFCNKIWQSIKYTQMSFSKLRKTEDELKREELTYFDKWILSRLFAMVEKVNQSLENNNFHLATKAIRSFLYGEFCDIYLEATKPGFDDHDTKIGYAHAHTLSAVLSTALRCLSPFMIYLSEELIPKVPTFDENIIINFKDLDEKCYVFPEKENYKFWKNIQLEQQVEKLLKTIFLIREIKGFYAISNKERPVVAIKSLDEQLITDIINNNLVALNLTKCNILARMMVLRLLLFGVLAINSCFCVDRNNFKTCDQSGFCKRLRALKPEKSQYTLNIDSVFVHGNVLSAEVITVNYEGDKKNVEWHYGLRLSALADGTFRVEIDEAEPLYPRYRPQVALDGEPRGDELKLISNENGKLTLKNSQGHKVVVTAEPLKFEFIDKNGEPAVVLNDNAQLFVEPLKVRNGEGEENDVEAGDWSENFKSHHDSKPRGNEGVSLDVAFPDADQVYGIPEHTDGFNLKTTTSGDPYRLYNLDVFEYELDSRMAIYGSIPVMYAHGPKRTVGVFWHNTAETWVDVVNYGEGTVVSSLVNLVTGGQKRRVDARFMSESGVVDIFVLMGDSPSDAFRQYTTLTGVTPLPPKFSLAYHQSRWNYVDEADVRAVDEGFDAHDIPLDVIWLDIEYTDNRKYFTWQPIKFAHPAEMVGNLTTKGRKMVVIIDPHIKREAGYVVHDDCTEMGLYVKNKDGNDYDGWCWPGSSSYADFLNPAAFKYFTERYRFENFVGTSKDVHIWNDMNEPSVFNGPEITMPKDNRHYKPPQDGQDGLASFWEHRHIHNEYGLWHIMSTHKGMLDRVNGQYRPFILSRAVFSGTQRYAAVWTGDNMAEWGFLLASISMCLSLASAGVSFCGSDVGGFFKYPEAELMTRWYQAAAFQPFMRAHSHIETKRREPWLYDSTTTSRLRDAVRRRYALLDFWYTLFYEHTLDKVPVMRPLFTHYPKEEQTYTIDDTYLLGDKLLVRPVVEEGVSSVKVYLPGRESRTVWYDVDSFQRHDAAGFFTQEVTITKIPVYQRGGTIIPRKERVRRSSALMHDDPYTLVVALDIDNTATSTLYIDDGETYDFKSNKFIYAKITYESSAMKYIIINNGNYPTRSWVERIVIAGIKSPPKSAKMVQDGKSTPLQMTIHRGNDVLVVRKPAALMGKAWEIQFSY</sequence>
<dbReference type="InterPro" id="IPR009008">
    <property type="entry name" value="Val/Leu/Ile-tRNA-synth_edit"/>
</dbReference>
<dbReference type="GO" id="GO:0005975">
    <property type="term" value="P:carbohydrate metabolic process"/>
    <property type="evidence" value="ECO:0007669"/>
    <property type="project" value="InterPro"/>
</dbReference>
<dbReference type="Pfam" id="PF08264">
    <property type="entry name" value="Anticodon_1"/>
    <property type="match status" value="1"/>
</dbReference>
<dbReference type="Gene3D" id="3.40.50.620">
    <property type="entry name" value="HUPs"/>
    <property type="match status" value="2"/>
</dbReference>
<dbReference type="InterPro" id="IPR001412">
    <property type="entry name" value="aa-tRNA-synth_I_CS"/>
</dbReference>
<dbReference type="InterPro" id="IPR025887">
    <property type="entry name" value="Glyco_hydro_31_N_dom"/>
</dbReference>
<dbReference type="Pfam" id="PF13802">
    <property type="entry name" value="Gal_mutarotas_2"/>
    <property type="match status" value="1"/>
</dbReference>
<dbReference type="FunFam" id="3.90.740.10:FF:000005">
    <property type="entry name" value="Valine--tRNA ligase, mitochondrial"/>
    <property type="match status" value="1"/>
</dbReference>
<evidence type="ECO:0000259" key="14">
    <source>
        <dbReference type="Pfam" id="PF01055"/>
    </source>
</evidence>
<evidence type="ECO:0000259" key="16">
    <source>
        <dbReference type="Pfam" id="PF13802"/>
    </source>
</evidence>
<dbReference type="Gene3D" id="1.10.730.10">
    <property type="entry name" value="Isoleucyl-tRNA Synthetase, Domain 1"/>
    <property type="match status" value="1"/>
</dbReference>
<gene>
    <name evidence="18" type="ORF">LNINA_LOCUS8686</name>
</gene>
<dbReference type="PRINTS" id="PR00986">
    <property type="entry name" value="TRNASYNTHVAL"/>
</dbReference>
<feature type="domain" description="Aminoacyl-tRNA synthetase class Ia" evidence="13">
    <location>
        <begin position="43"/>
        <end position="652"/>
    </location>
</feature>
<evidence type="ECO:0000313" key="19">
    <source>
        <dbReference type="Proteomes" id="UP001497472"/>
    </source>
</evidence>
<dbReference type="CDD" id="cd14752">
    <property type="entry name" value="GH31_N"/>
    <property type="match status" value="1"/>
</dbReference>
<evidence type="ECO:0000313" key="18">
    <source>
        <dbReference type="EMBL" id="CAK1549385.1"/>
    </source>
</evidence>
<dbReference type="SUPFAM" id="SSF47323">
    <property type="entry name" value="Anticodon-binding domain of a subclass of class I aminoacyl-tRNA synthetases"/>
    <property type="match status" value="1"/>
</dbReference>
<dbReference type="GO" id="GO:0005524">
    <property type="term" value="F:ATP binding"/>
    <property type="evidence" value="ECO:0007669"/>
    <property type="project" value="UniProtKB-KW"/>
</dbReference>
<dbReference type="InterPro" id="IPR014729">
    <property type="entry name" value="Rossmann-like_a/b/a_fold"/>
</dbReference>
<dbReference type="InterPro" id="IPR017853">
    <property type="entry name" value="GH"/>
</dbReference>
<protein>
    <recommendedName>
        <fullName evidence="3">valine--tRNA ligase</fullName>
        <ecNumber evidence="3">6.1.1.9</ecNumber>
    </recommendedName>
    <alternativeName>
        <fullName evidence="11">Valyl-tRNA synthetase</fullName>
    </alternativeName>
</protein>
<dbReference type="SUPFAM" id="SSF50677">
    <property type="entry name" value="ValRS/IleRS/LeuRS editing domain"/>
    <property type="match status" value="1"/>
</dbReference>
<dbReference type="CDD" id="cd00817">
    <property type="entry name" value="ValRS_core"/>
    <property type="match status" value="1"/>
</dbReference>
<dbReference type="Gene3D" id="2.60.40.1180">
    <property type="entry name" value="Golgi alpha-mannosidase II"/>
    <property type="match status" value="2"/>
</dbReference>
<evidence type="ECO:0000256" key="9">
    <source>
        <dbReference type="ARBA" id="ARBA00023146"/>
    </source>
</evidence>
<dbReference type="FunFam" id="2.60.40.1180:FF:000023">
    <property type="entry name" value="neutral alpha-glucosidase AB isoform X2"/>
    <property type="match status" value="1"/>
</dbReference>
<dbReference type="GO" id="GO:0090599">
    <property type="term" value="F:alpha-glucosidase activity"/>
    <property type="evidence" value="ECO:0007669"/>
    <property type="project" value="UniProtKB-ARBA"/>
</dbReference>
<dbReference type="Pfam" id="PF01055">
    <property type="entry name" value="Glyco_hydro_31_2nd"/>
    <property type="match status" value="1"/>
</dbReference>
<keyword evidence="7" id="KW-0067">ATP-binding</keyword>
<evidence type="ECO:0000256" key="11">
    <source>
        <dbReference type="ARBA" id="ARBA00029936"/>
    </source>
</evidence>
<dbReference type="FunFam" id="3.20.20.80:FF:000039">
    <property type="entry name" value="Glucosidase, alpha neutral C"/>
    <property type="match status" value="1"/>
</dbReference>
<evidence type="ECO:0000256" key="4">
    <source>
        <dbReference type="ARBA" id="ARBA00022598"/>
    </source>
</evidence>
<evidence type="ECO:0000256" key="2">
    <source>
        <dbReference type="ARBA" id="ARBA00007806"/>
    </source>
</evidence>
<evidence type="ECO:0000259" key="15">
    <source>
        <dbReference type="Pfam" id="PF08264"/>
    </source>
</evidence>
<keyword evidence="6" id="KW-0378">Hydrolase</keyword>
<evidence type="ECO:0000256" key="8">
    <source>
        <dbReference type="ARBA" id="ARBA00022917"/>
    </source>
</evidence>
<feature type="domain" description="Methionyl/Valyl/Leucyl/Isoleucyl-tRNA synthetase anticodon-binding" evidence="15">
    <location>
        <begin position="703"/>
        <end position="857"/>
    </location>
</feature>
<comment type="catalytic activity">
    <reaction evidence="12">
        <text>tRNA(Val) + L-valine + ATP = L-valyl-tRNA(Val) + AMP + diphosphate</text>
        <dbReference type="Rhea" id="RHEA:10704"/>
        <dbReference type="Rhea" id="RHEA-COMP:9672"/>
        <dbReference type="Rhea" id="RHEA-COMP:9708"/>
        <dbReference type="ChEBI" id="CHEBI:30616"/>
        <dbReference type="ChEBI" id="CHEBI:33019"/>
        <dbReference type="ChEBI" id="CHEBI:57762"/>
        <dbReference type="ChEBI" id="CHEBI:78442"/>
        <dbReference type="ChEBI" id="CHEBI:78537"/>
        <dbReference type="ChEBI" id="CHEBI:456215"/>
        <dbReference type="EC" id="6.1.1.9"/>
    </reaction>
</comment>
<dbReference type="InterPro" id="IPR033705">
    <property type="entry name" value="Anticodon_Ia_Val"/>
</dbReference>
<dbReference type="InterPro" id="IPR009080">
    <property type="entry name" value="tRNAsynth_Ia_anticodon-bd"/>
</dbReference>
<feature type="domain" description="Glycoside hydrolase family 31 TIM barrel" evidence="14">
    <location>
        <begin position="1241"/>
        <end position="1580"/>
    </location>
</feature>
<evidence type="ECO:0000256" key="7">
    <source>
        <dbReference type="ARBA" id="ARBA00022840"/>
    </source>
</evidence>
<dbReference type="Pfam" id="PF00133">
    <property type="entry name" value="tRNA-synt_1"/>
    <property type="match status" value="1"/>
</dbReference>
<dbReference type="PROSITE" id="PS00178">
    <property type="entry name" value="AA_TRNA_LIGASE_I"/>
    <property type="match status" value="1"/>
</dbReference>
<dbReference type="CDD" id="cd06603">
    <property type="entry name" value="GH31_GANC_GANAB_alpha"/>
    <property type="match status" value="1"/>
</dbReference>
<evidence type="ECO:0000259" key="17">
    <source>
        <dbReference type="Pfam" id="PF21365"/>
    </source>
</evidence>
<keyword evidence="10" id="KW-0326">Glycosidase</keyword>
<dbReference type="SUPFAM" id="SSF52374">
    <property type="entry name" value="Nucleotidylyl transferase"/>
    <property type="match status" value="1"/>
</dbReference>
<dbReference type="InterPro" id="IPR002300">
    <property type="entry name" value="aa-tRNA-synth_Ia"/>
</dbReference>
<dbReference type="InterPro" id="IPR011013">
    <property type="entry name" value="Gal_mutarotase_sf_dom"/>
</dbReference>
<evidence type="ECO:0000256" key="3">
    <source>
        <dbReference type="ARBA" id="ARBA00013169"/>
    </source>
</evidence>
<evidence type="ECO:0000256" key="6">
    <source>
        <dbReference type="ARBA" id="ARBA00022801"/>
    </source>
</evidence>
<dbReference type="PANTHER" id="PTHR11946">
    <property type="entry name" value="VALYL-TRNA SYNTHETASES"/>
    <property type="match status" value="1"/>
</dbReference>
<dbReference type="GO" id="GO:0030246">
    <property type="term" value="F:carbohydrate binding"/>
    <property type="evidence" value="ECO:0007669"/>
    <property type="project" value="InterPro"/>
</dbReference>
<keyword evidence="8" id="KW-0648">Protein biosynthesis</keyword>
<dbReference type="GO" id="GO:0006438">
    <property type="term" value="P:valyl-tRNA aminoacylation"/>
    <property type="evidence" value="ECO:0007669"/>
    <property type="project" value="InterPro"/>
</dbReference>
<dbReference type="FunFam" id="3.40.50.620:FF:000020">
    <property type="entry name" value="Valine--tRNA ligase, mitochondrial"/>
    <property type="match status" value="1"/>
</dbReference>
<dbReference type="PANTHER" id="PTHR11946:SF109">
    <property type="entry name" value="VALINE--TRNA LIGASE"/>
    <property type="match status" value="1"/>
</dbReference>
<dbReference type="GO" id="GO:0005829">
    <property type="term" value="C:cytosol"/>
    <property type="evidence" value="ECO:0007669"/>
    <property type="project" value="TreeGrafter"/>
</dbReference>
<dbReference type="Gene3D" id="2.170.220.10">
    <property type="match status" value="1"/>
</dbReference>
<evidence type="ECO:0000256" key="10">
    <source>
        <dbReference type="ARBA" id="ARBA00023295"/>
    </source>
</evidence>
<reference evidence="18 19" key="1">
    <citation type="submission" date="2023-11" db="EMBL/GenBank/DDBJ databases">
        <authorList>
            <person name="Okamura Y."/>
        </authorList>
    </citation>
    <scope>NUCLEOTIDE SEQUENCE [LARGE SCALE GENOMIC DNA]</scope>
</reference>
<keyword evidence="19" id="KW-1185">Reference proteome</keyword>
<keyword evidence="4" id="KW-0436">Ligase</keyword>
<dbReference type="Pfam" id="PF21365">
    <property type="entry name" value="Glyco_hydro_31_3rd"/>
    <property type="match status" value="1"/>
</dbReference>
<dbReference type="SUPFAM" id="SSF51445">
    <property type="entry name" value="(Trans)glycosidases"/>
    <property type="match status" value="1"/>
</dbReference>
<dbReference type="InterPro" id="IPR013155">
    <property type="entry name" value="M/V/L/I-tRNA-synth_anticd-bd"/>
</dbReference>
<comment type="similarity">
    <text evidence="1">Belongs to the class-I aminoacyl-tRNA synthetase family.</text>
</comment>
<dbReference type="InterPro" id="IPR013780">
    <property type="entry name" value="Glyco_hydro_b"/>
</dbReference>
<dbReference type="Gene3D" id="3.20.20.80">
    <property type="entry name" value="Glycosidases"/>
    <property type="match status" value="1"/>
</dbReference>